<evidence type="ECO:0000256" key="1">
    <source>
        <dbReference type="SAM" id="MobiDB-lite"/>
    </source>
</evidence>
<accession>A0ABW7QBL2</accession>
<dbReference type="EMBL" id="JBIQWL010000008">
    <property type="protein sequence ID" value="MFH8252267.1"/>
    <property type="molecule type" value="Genomic_DNA"/>
</dbReference>
<feature type="compositionally biased region" description="Basic and acidic residues" evidence="1">
    <location>
        <begin position="50"/>
        <end position="62"/>
    </location>
</feature>
<dbReference type="RefSeq" id="WP_397557698.1">
    <property type="nucleotide sequence ID" value="NZ_JBIQWL010000008.1"/>
</dbReference>
<evidence type="ECO:0008006" key="4">
    <source>
        <dbReference type="Google" id="ProtNLM"/>
    </source>
</evidence>
<feature type="region of interest" description="Disordered" evidence="1">
    <location>
        <begin position="1"/>
        <end position="62"/>
    </location>
</feature>
<feature type="compositionally biased region" description="Gly residues" evidence="1">
    <location>
        <begin position="186"/>
        <end position="202"/>
    </location>
</feature>
<dbReference type="Proteomes" id="UP001610861">
    <property type="component" value="Unassembled WGS sequence"/>
</dbReference>
<feature type="compositionally biased region" description="Low complexity" evidence="1">
    <location>
        <begin position="7"/>
        <end position="29"/>
    </location>
</feature>
<feature type="compositionally biased region" description="Polar residues" evidence="1">
    <location>
        <begin position="231"/>
        <end position="240"/>
    </location>
</feature>
<gene>
    <name evidence="2" type="ORF">ACH3VR_18015</name>
</gene>
<reference evidence="2 3" key="1">
    <citation type="submission" date="2024-09" db="EMBL/GenBank/DDBJ databases">
        <authorList>
            <person name="Pan X."/>
        </authorList>
    </citation>
    <scope>NUCLEOTIDE SEQUENCE [LARGE SCALE GENOMIC DNA]</scope>
    <source>
        <strain evidence="2 3">B2969</strain>
    </source>
</reference>
<protein>
    <recommendedName>
        <fullName evidence="4">DUF3618 domain-containing protein</fullName>
    </recommendedName>
</protein>
<sequence>MSDTRDTLPTGGSSYPTTTSPTENTSTTGKPSAGDVVDTAKQEAAGVADTAKEQAKEVGREAKTQLKSLYHQTRDEVSDQAAHRQQRLADGLRSAGDELRGMADSSSQNGVASDVVRQVSHRLDHAGSWLSSRDPGQVLDEVKRYARRRPVVFLAAAAVAGIVVGRLTRSLAAGSPSSPSRYTGTGYTGSGYPGATGSGYPGTNGRMGAYDSGDGYRAPDTGGSGTPIYDATSSSPTLRSTAADGTRADQEPDDALYRQGEVSGDDRPDTL</sequence>
<name>A0ABW7QBL2_9MICO</name>
<comment type="caution">
    <text evidence="2">The sequence shown here is derived from an EMBL/GenBank/DDBJ whole genome shotgun (WGS) entry which is preliminary data.</text>
</comment>
<proteinExistence type="predicted"/>
<feature type="region of interest" description="Disordered" evidence="1">
    <location>
        <begin position="171"/>
        <end position="271"/>
    </location>
</feature>
<keyword evidence="3" id="KW-1185">Reference proteome</keyword>
<evidence type="ECO:0000313" key="3">
    <source>
        <dbReference type="Proteomes" id="UP001610861"/>
    </source>
</evidence>
<evidence type="ECO:0000313" key="2">
    <source>
        <dbReference type="EMBL" id="MFH8252267.1"/>
    </source>
</evidence>
<organism evidence="2 3">
    <name type="scientific">Microbacterium alkaliflavum</name>
    <dbReference type="NCBI Taxonomy" id="3248839"/>
    <lineage>
        <taxon>Bacteria</taxon>
        <taxon>Bacillati</taxon>
        <taxon>Actinomycetota</taxon>
        <taxon>Actinomycetes</taxon>
        <taxon>Micrococcales</taxon>
        <taxon>Microbacteriaceae</taxon>
        <taxon>Microbacterium</taxon>
    </lineage>
</organism>